<keyword evidence="3" id="KW-1185">Reference proteome</keyword>
<dbReference type="PANTHER" id="PTHR40265">
    <property type="entry name" value="BLL2707 PROTEIN"/>
    <property type="match status" value="1"/>
</dbReference>
<sequence length="213" mass="22542">MTSEEFDPAHLIDHLVYGVLDLKAAVDRIADATGVRPVEGGRHVGRGTRNYLLGLSPTSYLEVIALDRENPVAEGKRVSFGLDVLDQDRLITWAIHPTDAGAALKASRQYGADHGDLFAMSRVDAKGNELSWRLASADAAPYDGLAPFIIDWGTSPHPAGGVPAARLETLTLSSPAHEQVTELLRALGVQITVGDGPAGLHATLRGPAGTVEI</sequence>
<protein>
    <submittedName>
        <fullName evidence="2">Glyoxalase-like protein</fullName>
    </submittedName>
</protein>
<comment type="caution">
    <text evidence="2">The sequence shown here is derived from an EMBL/GenBank/DDBJ whole genome shotgun (WGS) entry which is preliminary data.</text>
</comment>
<evidence type="ECO:0000259" key="1">
    <source>
        <dbReference type="Pfam" id="PF13468"/>
    </source>
</evidence>
<dbReference type="Gene3D" id="3.10.180.10">
    <property type="entry name" value="2,3-Dihydroxybiphenyl 1,2-Dioxygenase, domain 1"/>
    <property type="match status" value="1"/>
</dbReference>
<dbReference type="InterPro" id="IPR029068">
    <property type="entry name" value="Glyas_Bleomycin-R_OHBP_Dase"/>
</dbReference>
<evidence type="ECO:0000313" key="2">
    <source>
        <dbReference type="EMBL" id="PRZ41227.1"/>
    </source>
</evidence>
<dbReference type="PANTHER" id="PTHR40265:SF1">
    <property type="entry name" value="GLYOXALASE-LIKE DOMAIN-CONTAINING PROTEIN"/>
    <property type="match status" value="1"/>
</dbReference>
<dbReference type="Proteomes" id="UP000237752">
    <property type="component" value="Unassembled WGS sequence"/>
</dbReference>
<gene>
    <name evidence="2" type="ORF">CLV47_111104</name>
</gene>
<proteinExistence type="predicted"/>
<dbReference type="AlphaFoldDB" id="A0A2T0ZYA8"/>
<accession>A0A2T0ZYA8</accession>
<evidence type="ECO:0000313" key="3">
    <source>
        <dbReference type="Proteomes" id="UP000237752"/>
    </source>
</evidence>
<dbReference type="RefSeq" id="WP_106349598.1">
    <property type="nucleotide sequence ID" value="NZ_PVUE01000011.1"/>
</dbReference>
<feature type="domain" description="Glyoxalase-like" evidence="1">
    <location>
        <begin position="12"/>
        <end position="187"/>
    </location>
</feature>
<dbReference type="Pfam" id="PF13468">
    <property type="entry name" value="Glyoxalase_3"/>
    <property type="match status" value="1"/>
</dbReference>
<dbReference type="InterPro" id="IPR025870">
    <property type="entry name" value="Glyoxalase-like_dom"/>
</dbReference>
<organism evidence="2 3">
    <name type="scientific">Antricoccus suffuscus</name>
    <dbReference type="NCBI Taxonomy" id="1629062"/>
    <lineage>
        <taxon>Bacteria</taxon>
        <taxon>Bacillati</taxon>
        <taxon>Actinomycetota</taxon>
        <taxon>Actinomycetes</taxon>
        <taxon>Geodermatophilales</taxon>
        <taxon>Antricoccaceae</taxon>
        <taxon>Antricoccus</taxon>
    </lineage>
</organism>
<dbReference type="OrthoDB" id="3227561at2"/>
<reference evidence="2 3" key="1">
    <citation type="submission" date="2018-03" db="EMBL/GenBank/DDBJ databases">
        <title>Genomic Encyclopedia of Archaeal and Bacterial Type Strains, Phase II (KMG-II): from individual species to whole genera.</title>
        <authorList>
            <person name="Goeker M."/>
        </authorList>
    </citation>
    <scope>NUCLEOTIDE SEQUENCE [LARGE SCALE GENOMIC DNA]</scope>
    <source>
        <strain evidence="2 3">DSM 100065</strain>
    </source>
</reference>
<dbReference type="EMBL" id="PVUE01000011">
    <property type="protein sequence ID" value="PRZ41227.1"/>
    <property type="molecule type" value="Genomic_DNA"/>
</dbReference>
<name>A0A2T0ZYA8_9ACTN</name>